<dbReference type="GO" id="GO:0008033">
    <property type="term" value="P:tRNA processing"/>
    <property type="evidence" value="ECO:0007669"/>
    <property type="project" value="InterPro"/>
</dbReference>
<dbReference type="CDD" id="cd24138">
    <property type="entry name" value="TtcA-like"/>
    <property type="match status" value="1"/>
</dbReference>
<dbReference type="GO" id="GO:0005524">
    <property type="term" value="F:ATP binding"/>
    <property type="evidence" value="ECO:0007669"/>
    <property type="project" value="UniProtKB-KW"/>
</dbReference>
<reference evidence="4" key="1">
    <citation type="submission" date="2018-01" db="EMBL/GenBank/DDBJ databases">
        <authorList>
            <person name="Regsiter A."/>
            <person name="William W."/>
        </authorList>
    </citation>
    <scope>NUCLEOTIDE SEQUENCE</scope>
    <source>
        <strain evidence="4">TRIP AH-1</strain>
    </source>
</reference>
<dbReference type="InterPro" id="IPR014729">
    <property type="entry name" value="Rossmann-like_a/b/a_fold"/>
</dbReference>
<proteinExistence type="predicted"/>
<dbReference type="EMBL" id="OJIN01000217">
    <property type="protein sequence ID" value="SPD75770.1"/>
    <property type="molecule type" value="Genomic_DNA"/>
</dbReference>
<feature type="binding site" evidence="2">
    <location>
        <position position="37"/>
    </location>
    <ligand>
        <name>ATP</name>
        <dbReference type="ChEBI" id="CHEBI:30616"/>
    </ligand>
</feature>
<dbReference type="InterPro" id="IPR011063">
    <property type="entry name" value="TilS/TtcA_N"/>
</dbReference>
<feature type="binding site" evidence="2">
    <location>
        <position position="133"/>
    </location>
    <ligand>
        <name>ATP</name>
        <dbReference type="ChEBI" id="CHEBI:30616"/>
    </ligand>
</feature>
<dbReference type="AlphaFoldDB" id="A0A445N236"/>
<evidence type="ECO:0000313" key="4">
    <source>
        <dbReference type="EMBL" id="SPD75770.1"/>
    </source>
</evidence>
<dbReference type="InterPro" id="IPR035107">
    <property type="entry name" value="tRNA_thiolation_TtcA_Ctu1"/>
</dbReference>
<feature type="binding site" evidence="2">
    <location>
        <position position="138"/>
    </location>
    <ligand>
        <name>ATP</name>
        <dbReference type="ChEBI" id="CHEBI:30616"/>
    </ligand>
</feature>
<dbReference type="PANTHER" id="PTHR43686:SF1">
    <property type="entry name" value="AMINOTRAN_5 DOMAIN-CONTAINING PROTEIN"/>
    <property type="match status" value="1"/>
</dbReference>
<dbReference type="GO" id="GO:0016740">
    <property type="term" value="F:transferase activity"/>
    <property type="evidence" value="ECO:0007669"/>
    <property type="project" value="UniProtKB-KW"/>
</dbReference>
<dbReference type="Pfam" id="PF01171">
    <property type="entry name" value="ATP_bind_3"/>
    <property type="match status" value="1"/>
</dbReference>
<feature type="binding site" evidence="2">
    <location>
        <begin position="31"/>
        <end position="33"/>
    </location>
    <ligand>
        <name>ATP</name>
        <dbReference type="ChEBI" id="CHEBI:30616"/>
    </ligand>
</feature>
<dbReference type="SUPFAM" id="SSF52402">
    <property type="entry name" value="Adenine nucleotide alpha hydrolases-like"/>
    <property type="match status" value="1"/>
</dbReference>
<protein>
    <submittedName>
        <fullName evidence="4">PP-loop family protein</fullName>
    </submittedName>
</protein>
<feature type="binding site" evidence="2">
    <location>
        <position position="63"/>
    </location>
    <ligand>
        <name>ATP</name>
        <dbReference type="ChEBI" id="CHEBI:30616"/>
    </ligand>
</feature>
<accession>A0A445N236</accession>
<keyword evidence="2" id="KW-0547">Nucleotide-binding</keyword>
<name>A0A445N236_9BACT</name>
<dbReference type="Gene3D" id="3.40.50.620">
    <property type="entry name" value="HUPs"/>
    <property type="match status" value="1"/>
</dbReference>
<keyword evidence="2" id="KW-0067">ATP-binding</keyword>
<dbReference type="PANTHER" id="PTHR43686">
    <property type="entry name" value="SULFURTRANSFERASE-RELATED"/>
    <property type="match status" value="1"/>
</dbReference>
<sequence>MGFAKHEMRRLMGRAINGRNMIKEGDHVLVAVSGGKDSLALLWLLKERLRRMPVKYRLTAIHVDPGFGADSAAQMEDFFKEHGFDYRVIRSDIGPKAHQSQNRENPCFVCSRLRRKLLFNTAAELGCNLLALGHHKDDLIETFFLNVFYSASISTIKPVQELFDGRLTIIRPLFLIDEGLIERYVKSMGWSAVDLGCPTSGSSKREQIKNMLKVFYGSNRKVKGNIFHALQNVNLDYLP</sequence>
<evidence type="ECO:0000259" key="3">
    <source>
        <dbReference type="Pfam" id="PF01171"/>
    </source>
</evidence>
<evidence type="ECO:0000256" key="1">
    <source>
        <dbReference type="ARBA" id="ARBA00022679"/>
    </source>
</evidence>
<feature type="domain" description="tRNA(Ile)-lysidine/2-thiocytidine synthase N-terminal" evidence="3">
    <location>
        <begin position="27"/>
        <end position="188"/>
    </location>
</feature>
<dbReference type="PIRSF" id="PIRSF004976">
    <property type="entry name" value="ATPase_YdaO"/>
    <property type="match status" value="1"/>
</dbReference>
<keyword evidence="1" id="KW-0808">Transferase</keyword>
<organism evidence="4">
    <name type="scientific">uncultured Desulfobacterium sp</name>
    <dbReference type="NCBI Taxonomy" id="201089"/>
    <lineage>
        <taxon>Bacteria</taxon>
        <taxon>Pseudomonadati</taxon>
        <taxon>Thermodesulfobacteriota</taxon>
        <taxon>Desulfobacteria</taxon>
        <taxon>Desulfobacterales</taxon>
        <taxon>Desulfobacteriaceae</taxon>
        <taxon>Desulfobacterium</taxon>
        <taxon>environmental samples</taxon>
    </lineage>
</organism>
<evidence type="ECO:0000256" key="2">
    <source>
        <dbReference type="PIRSR" id="PIRSR004976-51"/>
    </source>
</evidence>
<gene>
    <name evidence="4" type="ORF">PITCH_A720110</name>
</gene>